<dbReference type="InterPro" id="IPR038522">
    <property type="entry name" value="T4/T6SS_DotU_sf"/>
</dbReference>
<dbReference type="Gene3D" id="1.25.40.590">
    <property type="entry name" value="Type IV / VI secretion system, DotU"/>
    <property type="match status" value="1"/>
</dbReference>
<dbReference type="Proteomes" id="UP001303946">
    <property type="component" value="Chromosome"/>
</dbReference>
<dbReference type="Gene3D" id="3.30.1330.60">
    <property type="entry name" value="OmpA-like domain"/>
    <property type="match status" value="1"/>
</dbReference>
<evidence type="ECO:0000256" key="2">
    <source>
        <dbReference type="SAM" id="MobiDB-lite"/>
    </source>
</evidence>
<reference evidence="5 6" key="1">
    <citation type="submission" date="2023-10" db="EMBL/GenBank/DDBJ databases">
        <title>Bacteria for the degradation of biodegradable plastic PBAT(Polybutylene adipate terephthalate).</title>
        <authorList>
            <person name="Weon H.-Y."/>
            <person name="Yeon J."/>
        </authorList>
    </citation>
    <scope>NUCLEOTIDE SEQUENCE [LARGE SCALE GENOMIC DNA]</scope>
    <source>
        <strain evidence="5 6">SBD 7-3</strain>
    </source>
</reference>
<evidence type="ECO:0000313" key="6">
    <source>
        <dbReference type="Proteomes" id="UP001303946"/>
    </source>
</evidence>
<feature type="compositionally biased region" description="Low complexity" evidence="2">
    <location>
        <begin position="24"/>
        <end position="35"/>
    </location>
</feature>
<dbReference type="CDD" id="cd07185">
    <property type="entry name" value="OmpA_C-like"/>
    <property type="match status" value="1"/>
</dbReference>
<dbReference type="RefSeq" id="WP_316698402.1">
    <property type="nucleotide sequence ID" value="NZ_CP136336.1"/>
</dbReference>
<dbReference type="PANTHER" id="PTHR38033:SF1">
    <property type="entry name" value="DOTU FAMILY TYPE IV_VI SECRETION SYSTEM PROTEIN"/>
    <property type="match status" value="1"/>
</dbReference>
<evidence type="ECO:0000259" key="4">
    <source>
        <dbReference type="PROSITE" id="PS51123"/>
    </source>
</evidence>
<evidence type="ECO:0000313" key="5">
    <source>
        <dbReference type="EMBL" id="WOB06103.1"/>
    </source>
</evidence>
<protein>
    <submittedName>
        <fullName evidence="5">DotU family type VI secretion system protein</fullName>
    </submittedName>
</protein>
<dbReference type="PANTHER" id="PTHR38033">
    <property type="entry name" value="MEMBRANE PROTEIN-RELATED"/>
    <property type="match status" value="1"/>
</dbReference>
<proteinExistence type="predicted"/>
<accession>A0ABZ0CT94</accession>
<dbReference type="InterPro" id="IPR017732">
    <property type="entry name" value="T4/T6SS_DotU"/>
</dbReference>
<keyword evidence="6" id="KW-1185">Reference proteome</keyword>
<dbReference type="NCBIfam" id="TIGR03349">
    <property type="entry name" value="IV_VI_DotU"/>
    <property type="match status" value="1"/>
</dbReference>
<evidence type="ECO:0000256" key="3">
    <source>
        <dbReference type="SAM" id="Phobius"/>
    </source>
</evidence>
<dbReference type="InterPro" id="IPR006665">
    <property type="entry name" value="OmpA-like"/>
</dbReference>
<keyword evidence="3" id="KW-1133">Transmembrane helix</keyword>
<dbReference type="NCBIfam" id="NF038228">
    <property type="entry name" value="IcmH_DotU_IVB"/>
    <property type="match status" value="1"/>
</dbReference>
<organism evidence="5 6">
    <name type="scientific">Piscinibacter gummiphilus</name>
    <dbReference type="NCBI Taxonomy" id="946333"/>
    <lineage>
        <taxon>Bacteria</taxon>
        <taxon>Pseudomonadati</taxon>
        <taxon>Pseudomonadota</taxon>
        <taxon>Betaproteobacteria</taxon>
        <taxon>Burkholderiales</taxon>
        <taxon>Sphaerotilaceae</taxon>
        <taxon>Piscinibacter</taxon>
    </lineage>
</organism>
<feature type="region of interest" description="Disordered" evidence="2">
    <location>
        <begin position="1"/>
        <end position="35"/>
    </location>
</feature>
<dbReference type="PROSITE" id="PS51123">
    <property type="entry name" value="OMPA_2"/>
    <property type="match status" value="1"/>
</dbReference>
<dbReference type="Pfam" id="PF00691">
    <property type="entry name" value="OmpA"/>
    <property type="match status" value="1"/>
</dbReference>
<dbReference type="NCBIfam" id="TIGR03350">
    <property type="entry name" value="type_VI_ompA"/>
    <property type="match status" value="1"/>
</dbReference>
<feature type="transmembrane region" description="Helical" evidence="3">
    <location>
        <begin position="240"/>
        <end position="260"/>
    </location>
</feature>
<dbReference type="InterPro" id="IPR017733">
    <property type="entry name" value="OmpA-like_dom_proteobacteria"/>
</dbReference>
<sequence>MSNPTPDDPFADIDTGRTFIMPTPGGRAAAPAPAAAMPRMGASGADVAADIGTPESGLNPLVALANPLLALVPQVRATTHLADPAALRESMAQGVREFEAAARAKGIAPERVLAARYILCTLLDEVAATMPWGASGQWGRHSLLAMFHNETGGGEKVFQLMAKLAENPAANRDLLELIYAVLSLGFEGRYRVLDGGKAQLEAVRERLAQILQKERGAYAPALAQNWEGVKPSKRSMLTWLPLWVTAAVVALLLVAIYSLLAFKLSGESDPVFGRIQELRLNPPQPPVKLPAPKPRLAQFLVADIKGEQVQVRDEVDRSVVTIRGDGLFAPASASLTADREALMKRIAEALKQVPGAVVVTGHTDNVRIRTASFPSNWHLSEERAKTVREILVGNGLPADRVRAEGRADGEPVATNDTPANRALNRRVEITLFVTRGAGS</sequence>
<dbReference type="InterPro" id="IPR036737">
    <property type="entry name" value="OmpA-like_sf"/>
</dbReference>
<name>A0ABZ0CT94_9BURK</name>
<dbReference type="NCBIfam" id="NF005444">
    <property type="entry name" value="PRK07033.1"/>
    <property type="match status" value="1"/>
</dbReference>
<keyword evidence="3" id="KW-0812">Transmembrane</keyword>
<dbReference type="SUPFAM" id="SSF103088">
    <property type="entry name" value="OmpA-like"/>
    <property type="match status" value="1"/>
</dbReference>
<evidence type="ECO:0000256" key="1">
    <source>
        <dbReference type="PROSITE-ProRule" id="PRU00473"/>
    </source>
</evidence>
<dbReference type="EMBL" id="CP136336">
    <property type="protein sequence ID" value="WOB06103.1"/>
    <property type="molecule type" value="Genomic_DNA"/>
</dbReference>
<feature type="domain" description="OmpA-like" evidence="4">
    <location>
        <begin position="315"/>
        <end position="435"/>
    </location>
</feature>
<dbReference type="Pfam" id="PF09850">
    <property type="entry name" value="DotU"/>
    <property type="match status" value="1"/>
</dbReference>
<keyword evidence="1 3" id="KW-0472">Membrane</keyword>
<gene>
    <name evidence="5" type="ORF">RXV79_14340</name>
</gene>